<dbReference type="RefSeq" id="WP_248867000.1">
    <property type="nucleotide sequence ID" value="NZ_CP086322.1"/>
</dbReference>
<proteinExistence type="predicted"/>
<dbReference type="EMBL" id="CP086322">
    <property type="protein sequence ID" value="UQA96093.1"/>
    <property type="molecule type" value="Genomic_DNA"/>
</dbReference>
<keyword evidence="3" id="KW-1185">Reference proteome</keyword>
<name>A0ABY4MF12_9ACTN</name>
<organism evidence="2 3">
    <name type="scientific">Streptomyces halobius</name>
    <dbReference type="NCBI Taxonomy" id="2879846"/>
    <lineage>
        <taxon>Bacteria</taxon>
        <taxon>Bacillati</taxon>
        <taxon>Actinomycetota</taxon>
        <taxon>Actinomycetes</taxon>
        <taxon>Kitasatosporales</taxon>
        <taxon>Streptomycetaceae</taxon>
        <taxon>Streptomyces</taxon>
    </lineage>
</organism>
<evidence type="ECO:0000313" key="2">
    <source>
        <dbReference type="EMBL" id="UQA96093.1"/>
    </source>
</evidence>
<evidence type="ECO:0000313" key="3">
    <source>
        <dbReference type="Proteomes" id="UP000830115"/>
    </source>
</evidence>
<sequence length="61" mass="6635">MQKFEDKAEVEMRLASEKMAAELARKRREKEAKAEDGADQAPAAADTSHGDAAADTGDEER</sequence>
<accession>A0ABY4MF12</accession>
<protein>
    <submittedName>
        <fullName evidence="2">Uncharacterized protein</fullName>
    </submittedName>
</protein>
<feature type="compositionally biased region" description="Low complexity" evidence="1">
    <location>
        <begin position="39"/>
        <end position="55"/>
    </location>
</feature>
<gene>
    <name evidence="2" type="ORF">K9S39_33275</name>
</gene>
<feature type="region of interest" description="Disordered" evidence="1">
    <location>
        <begin position="21"/>
        <end position="61"/>
    </location>
</feature>
<evidence type="ECO:0000256" key="1">
    <source>
        <dbReference type="SAM" id="MobiDB-lite"/>
    </source>
</evidence>
<reference evidence="2" key="1">
    <citation type="submission" date="2021-10" db="EMBL/GenBank/DDBJ databases">
        <title>Streptomyces nigrumlapis sp.nov.,an antimicrobial producing actinobacterium isolated from Black Gobi rocks.</title>
        <authorList>
            <person name="Wen Y."/>
            <person name="Zhang W."/>
            <person name="Liu X.G."/>
        </authorList>
    </citation>
    <scope>NUCLEOTIDE SEQUENCE</scope>
    <source>
        <strain evidence="2">ST13-2-2</strain>
    </source>
</reference>
<dbReference type="Proteomes" id="UP000830115">
    <property type="component" value="Chromosome"/>
</dbReference>
<feature type="compositionally biased region" description="Basic and acidic residues" evidence="1">
    <location>
        <begin position="21"/>
        <end position="36"/>
    </location>
</feature>